<dbReference type="AlphaFoldDB" id="A0A2V1DFU3"/>
<dbReference type="Gene3D" id="3.10.430.100">
    <property type="entry name" value="Ribosomal protein L9, C-terminal domain"/>
    <property type="match status" value="1"/>
</dbReference>
<sequence>MASLFAARPALLPQCPSCVRRVTKFGLTGVVQQQTRHKSKAARELERLITVKLLHDFPKYGRAGSYVPMNKSQVRNRWFPMRVVDYVPLDEVKKLKAQGVEIVRDFNFGVAQPLVELEEEDEGFLQQKKHYVRPIELEMLSAERSLELIDTFVPPTIDFARQPIPQEKQEKSQARRHGASEAADILASITIKEKPKANPNAIYGSVSTTDIANTIKGALAHNDEAARVVLTENDITFISGYEEEDTSRVKQLGSFKVKIQLNGAETSLERTVRIRAKE</sequence>
<dbReference type="OrthoDB" id="5555409at2759"/>
<accession>A0A2V1DFU3</accession>
<evidence type="ECO:0000313" key="2">
    <source>
        <dbReference type="Proteomes" id="UP000244855"/>
    </source>
</evidence>
<evidence type="ECO:0000313" key="1">
    <source>
        <dbReference type="EMBL" id="PVH97026.1"/>
    </source>
</evidence>
<dbReference type="GO" id="GO:0006412">
    <property type="term" value="P:translation"/>
    <property type="evidence" value="ECO:0007669"/>
    <property type="project" value="InterPro"/>
</dbReference>
<dbReference type="EMBL" id="KZ805447">
    <property type="protein sequence ID" value="PVH97026.1"/>
    <property type="molecule type" value="Genomic_DNA"/>
</dbReference>
<organism evidence="1 2">
    <name type="scientific">Periconia macrospinosa</name>
    <dbReference type="NCBI Taxonomy" id="97972"/>
    <lineage>
        <taxon>Eukaryota</taxon>
        <taxon>Fungi</taxon>
        <taxon>Dikarya</taxon>
        <taxon>Ascomycota</taxon>
        <taxon>Pezizomycotina</taxon>
        <taxon>Dothideomycetes</taxon>
        <taxon>Pleosporomycetidae</taxon>
        <taxon>Pleosporales</taxon>
        <taxon>Massarineae</taxon>
        <taxon>Periconiaceae</taxon>
        <taxon>Periconia</taxon>
    </lineage>
</organism>
<reference evidence="1 2" key="1">
    <citation type="journal article" date="2018" name="Sci. Rep.">
        <title>Comparative genomics provides insights into the lifestyle and reveals functional heterogeneity of dark septate endophytic fungi.</title>
        <authorList>
            <person name="Knapp D.G."/>
            <person name="Nemeth J.B."/>
            <person name="Barry K."/>
            <person name="Hainaut M."/>
            <person name="Henrissat B."/>
            <person name="Johnson J."/>
            <person name="Kuo A."/>
            <person name="Lim J.H.P."/>
            <person name="Lipzen A."/>
            <person name="Nolan M."/>
            <person name="Ohm R.A."/>
            <person name="Tamas L."/>
            <person name="Grigoriev I.V."/>
            <person name="Spatafora J.W."/>
            <person name="Nagy L.G."/>
            <person name="Kovacs G.M."/>
        </authorList>
    </citation>
    <scope>NUCLEOTIDE SEQUENCE [LARGE SCALE GENOMIC DNA]</scope>
    <source>
        <strain evidence="1 2">DSE2036</strain>
    </source>
</reference>
<dbReference type="STRING" id="97972.A0A2V1DFU3"/>
<dbReference type="InterPro" id="IPR000244">
    <property type="entry name" value="Ribosomal_bL9"/>
</dbReference>
<dbReference type="PANTHER" id="PTHR21368">
    <property type="entry name" value="50S RIBOSOMAL PROTEIN L9"/>
    <property type="match status" value="1"/>
</dbReference>
<dbReference type="SUPFAM" id="SSF55653">
    <property type="entry name" value="Ribosomal protein L9 C-domain"/>
    <property type="match status" value="1"/>
</dbReference>
<dbReference type="Proteomes" id="UP000244855">
    <property type="component" value="Unassembled WGS sequence"/>
</dbReference>
<keyword evidence="2" id="KW-1185">Reference proteome</keyword>
<proteinExistence type="predicted"/>
<gene>
    <name evidence="1" type="ORF">DM02DRAFT_616790</name>
</gene>
<dbReference type="GO" id="GO:0005840">
    <property type="term" value="C:ribosome"/>
    <property type="evidence" value="ECO:0007669"/>
    <property type="project" value="InterPro"/>
</dbReference>
<dbReference type="GO" id="GO:0003735">
    <property type="term" value="F:structural constituent of ribosome"/>
    <property type="evidence" value="ECO:0007669"/>
    <property type="project" value="InterPro"/>
</dbReference>
<dbReference type="InterPro" id="IPR036791">
    <property type="entry name" value="Ribosomal_bL9_C_sf"/>
</dbReference>
<protein>
    <submittedName>
        <fullName evidence="1">Uncharacterized protein</fullName>
    </submittedName>
</protein>
<name>A0A2V1DFU3_9PLEO</name>